<evidence type="ECO:0000313" key="2">
    <source>
        <dbReference type="EMBL" id="EDX08984.1"/>
    </source>
</evidence>
<reference evidence="2 3" key="1">
    <citation type="journal article" date="2007" name="Nature">
        <title>Evolution of genes and genomes on the Drosophila phylogeny.</title>
        <authorList>
            <consortium name="Drosophila 12 Genomes Consortium"/>
            <person name="Clark A.G."/>
            <person name="Eisen M.B."/>
            <person name="Smith D.R."/>
            <person name="Bergman C.M."/>
            <person name="Oliver B."/>
            <person name="Markow T.A."/>
            <person name="Kaufman T.C."/>
            <person name="Kellis M."/>
            <person name="Gelbart W."/>
            <person name="Iyer V.N."/>
            <person name="Pollard D.A."/>
            <person name="Sackton T.B."/>
            <person name="Larracuente A.M."/>
            <person name="Singh N.D."/>
            <person name="Abad J.P."/>
            <person name="Abt D.N."/>
            <person name="Adryan B."/>
            <person name="Aguade M."/>
            <person name="Akashi H."/>
            <person name="Anderson W.W."/>
            <person name="Aquadro C.F."/>
            <person name="Ardell D.H."/>
            <person name="Arguello R."/>
            <person name="Artieri C.G."/>
            <person name="Barbash D.A."/>
            <person name="Barker D."/>
            <person name="Barsanti P."/>
            <person name="Batterham P."/>
            <person name="Batzoglou S."/>
            <person name="Begun D."/>
            <person name="Bhutkar A."/>
            <person name="Blanco E."/>
            <person name="Bosak S.A."/>
            <person name="Bradley R.K."/>
            <person name="Brand A.D."/>
            <person name="Brent M.R."/>
            <person name="Brooks A.N."/>
            <person name="Brown R.H."/>
            <person name="Butlin R.K."/>
            <person name="Caggese C."/>
            <person name="Calvi B.R."/>
            <person name="Bernardo de Carvalho A."/>
            <person name="Caspi A."/>
            <person name="Castrezana S."/>
            <person name="Celniker S.E."/>
            <person name="Chang J.L."/>
            <person name="Chapple C."/>
            <person name="Chatterji S."/>
            <person name="Chinwalla A."/>
            <person name="Civetta A."/>
            <person name="Clifton S.W."/>
            <person name="Comeron J.M."/>
            <person name="Costello J.C."/>
            <person name="Coyne J.A."/>
            <person name="Daub J."/>
            <person name="David R.G."/>
            <person name="Delcher A.L."/>
            <person name="Delehaunty K."/>
            <person name="Do C.B."/>
            <person name="Ebling H."/>
            <person name="Edwards K."/>
            <person name="Eickbush T."/>
            <person name="Evans J.D."/>
            <person name="Filipski A."/>
            <person name="Findeiss S."/>
            <person name="Freyhult E."/>
            <person name="Fulton L."/>
            <person name="Fulton R."/>
            <person name="Garcia A.C."/>
            <person name="Gardiner A."/>
            <person name="Garfield D.A."/>
            <person name="Garvin B.E."/>
            <person name="Gibson G."/>
            <person name="Gilbert D."/>
            <person name="Gnerre S."/>
            <person name="Godfrey J."/>
            <person name="Good R."/>
            <person name="Gotea V."/>
            <person name="Gravely B."/>
            <person name="Greenberg A.J."/>
            <person name="Griffiths-Jones S."/>
            <person name="Gross S."/>
            <person name="Guigo R."/>
            <person name="Gustafson E.A."/>
            <person name="Haerty W."/>
            <person name="Hahn M.W."/>
            <person name="Halligan D.L."/>
            <person name="Halpern A.L."/>
            <person name="Halter G.M."/>
            <person name="Han M.V."/>
            <person name="Heger A."/>
            <person name="Hillier L."/>
            <person name="Hinrichs A.S."/>
            <person name="Holmes I."/>
            <person name="Hoskins R.A."/>
            <person name="Hubisz M.J."/>
            <person name="Hultmark D."/>
            <person name="Huntley M.A."/>
            <person name="Jaffe D.B."/>
            <person name="Jagadeeshan S."/>
            <person name="Jeck W.R."/>
            <person name="Johnson J."/>
            <person name="Jones C.D."/>
            <person name="Jordan W.C."/>
            <person name="Karpen G.H."/>
            <person name="Kataoka E."/>
            <person name="Keightley P.D."/>
            <person name="Kheradpour P."/>
            <person name="Kirkness E.F."/>
            <person name="Koerich L.B."/>
            <person name="Kristiansen K."/>
            <person name="Kudrna D."/>
            <person name="Kulathinal R.J."/>
            <person name="Kumar S."/>
            <person name="Kwok R."/>
            <person name="Lander E."/>
            <person name="Langley C.H."/>
            <person name="Lapoint R."/>
            <person name="Lazzaro B.P."/>
            <person name="Lee S.J."/>
            <person name="Levesque L."/>
            <person name="Li R."/>
            <person name="Lin C.F."/>
            <person name="Lin M.F."/>
            <person name="Lindblad-Toh K."/>
            <person name="Llopart A."/>
            <person name="Long M."/>
            <person name="Low L."/>
            <person name="Lozovsky E."/>
            <person name="Lu J."/>
            <person name="Luo M."/>
            <person name="Machado C.A."/>
            <person name="Makalowski W."/>
            <person name="Marzo M."/>
            <person name="Matsuda M."/>
            <person name="Matzkin L."/>
            <person name="McAllister B."/>
            <person name="McBride C.S."/>
            <person name="McKernan B."/>
            <person name="McKernan K."/>
            <person name="Mendez-Lago M."/>
            <person name="Minx P."/>
            <person name="Mollenhauer M.U."/>
            <person name="Montooth K."/>
            <person name="Mount S.M."/>
            <person name="Mu X."/>
            <person name="Myers E."/>
            <person name="Negre B."/>
            <person name="Newfeld S."/>
            <person name="Nielsen R."/>
            <person name="Noor M.A."/>
            <person name="O'Grady P."/>
            <person name="Pachter L."/>
            <person name="Papaceit M."/>
            <person name="Parisi M.J."/>
            <person name="Parisi M."/>
            <person name="Parts L."/>
            <person name="Pedersen J.S."/>
            <person name="Pesole G."/>
            <person name="Phillippy A.M."/>
            <person name="Ponting C.P."/>
            <person name="Pop M."/>
            <person name="Porcelli D."/>
            <person name="Powell J.R."/>
            <person name="Prohaska S."/>
            <person name="Pruitt K."/>
            <person name="Puig M."/>
            <person name="Quesneville H."/>
            <person name="Ram K.R."/>
            <person name="Rand D."/>
            <person name="Rasmussen M.D."/>
            <person name="Reed L.K."/>
            <person name="Reenan R."/>
            <person name="Reily A."/>
            <person name="Remington K.A."/>
            <person name="Rieger T.T."/>
            <person name="Ritchie M.G."/>
            <person name="Robin C."/>
            <person name="Rogers Y.H."/>
            <person name="Rohde C."/>
            <person name="Rozas J."/>
            <person name="Rubenfield M.J."/>
            <person name="Ruiz A."/>
            <person name="Russo S."/>
            <person name="Salzberg S.L."/>
            <person name="Sanchez-Gracia A."/>
            <person name="Saranga D.J."/>
            <person name="Sato H."/>
            <person name="Schaeffer S.W."/>
            <person name="Schatz M.C."/>
            <person name="Schlenke T."/>
            <person name="Schwartz R."/>
            <person name="Segarra C."/>
            <person name="Singh R.S."/>
            <person name="Sirot L."/>
            <person name="Sirota M."/>
            <person name="Sisneros N.B."/>
            <person name="Smith C.D."/>
            <person name="Smith T.F."/>
            <person name="Spieth J."/>
            <person name="Stage D.E."/>
            <person name="Stark A."/>
            <person name="Stephan W."/>
            <person name="Strausberg R.L."/>
            <person name="Strempel S."/>
            <person name="Sturgill D."/>
            <person name="Sutton G."/>
            <person name="Sutton G.G."/>
            <person name="Tao W."/>
            <person name="Teichmann S."/>
            <person name="Tobari Y.N."/>
            <person name="Tomimura Y."/>
            <person name="Tsolas J.M."/>
            <person name="Valente V.L."/>
            <person name="Venter E."/>
            <person name="Venter J.C."/>
            <person name="Vicario S."/>
            <person name="Vieira F.G."/>
            <person name="Vilella A.J."/>
            <person name="Villasante A."/>
            <person name="Walenz B."/>
            <person name="Wang J."/>
            <person name="Wasserman M."/>
            <person name="Watts T."/>
            <person name="Wilson D."/>
            <person name="Wilson R.K."/>
            <person name="Wing R.A."/>
            <person name="Wolfner M.F."/>
            <person name="Wong A."/>
            <person name="Wong G.K."/>
            <person name="Wu C.I."/>
            <person name="Wu G."/>
            <person name="Yamamoto D."/>
            <person name="Yang H.P."/>
            <person name="Yang S.P."/>
            <person name="Yorke J.A."/>
            <person name="Yoshida K."/>
            <person name="Zdobnov E."/>
            <person name="Zhang P."/>
            <person name="Zhang Y."/>
            <person name="Zimin A.V."/>
            <person name="Baldwin J."/>
            <person name="Abdouelleil A."/>
            <person name="Abdulkadir J."/>
            <person name="Abebe A."/>
            <person name="Abera B."/>
            <person name="Abreu J."/>
            <person name="Acer S.C."/>
            <person name="Aftuck L."/>
            <person name="Alexander A."/>
            <person name="An P."/>
            <person name="Anderson E."/>
            <person name="Anderson S."/>
            <person name="Arachi H."/>
            <person name="Azer M."/>
            <person name="Bachantsang P."/>
            <person name="Barry A."/>
            <person name="Bayul T."/>
            <person name="Berlin A."/>
            <person name="Bessette D."/>
            <person name="Bloom T."/>
            <person name="Blye J."/>
            <person name="Boguslavskiy L."/>
            <person name="Bonnet C."/>
            <person name="Boukhgalter B."/>
            <person name="Bourzgui I."/>
            <person name="Brown A."/>
            <person name="Cahill P."/>
            <person name="Channer S."/>
            <person name="Cheshatsang Y."/>
            <person name="Chuda L."/>
            <person name="Citroen M."/>
            <person name="Collymore A."/>
            <person name="Cooke P."/>
            <person name="Costello M."/>
            <person name="D'Aco K."/>
            <person name="Daza R."/>
            <person name="De Haan G."/>
            <person name="DeGray S."/>
            <person name="DeMaso C."/>
            <person name="Dhargay N."/>
            <person name="Dooley K."/>
            <person name="Dooley E."/>
            <person name="Doricent M."/>
            <person name="Dorje P."/>
            <person name="Dorjee K."/>
            <person name="Dupes A."/>
            <person name="Elong R."/>
            <person name="Falk J."/>
            <person name="Farina A."/>
            <person name="Faro S."/>
            <person name="Ferguson D."/>
            <person name="Fisher S."/>
            <person name="Foley C.D."/>
            <person name="Franke A."/>
            <person name="Friedrich D."/>
            <person name="Gadbois L."/>
            <person name="Gearin G."/>
            <person name="Gearin C.R."/>
            <person name="Giannoukos G."/>
            <person name="Goode T."/>
            <person name="Graham J."/>
            <person name="Grandbois E."/>
            <person name="Grewal S."/>
            <person name="Gyaltsen K."/>
            <person name="Hafez N."/>
            <person name="Hagos B."/>
            <person name="Hall J."/>
            <person name="Henson C."/>
            <person name="Hollinger A."/>
            <person name="Honan T."/>
            <person name="Huard M.D."/>
            <person name="Hughes L."/>
            <person name="Hurhula B."/>
            <person name="Husby M.E."/>
            <person name="Kamat A."/>
            <person name="Kanga B."/>
            <person name="Kashin S."/>
            <person name="Khazanovich D."/>
            <person name="Kisner P."/>
            <person name="Lance K."/>
            <person name="Lara M."/>
            <person name="Lee W."/>
            <person name="Lennon N."/>
            <person name="Letendre F."/>
            <person name="LeVine R."/>
            <person name="Lipovsky A."/>
            <person name="Liu X."/>
            <person name="Liu J."/>
            <person name="Liu S."/>
            <person name="Lokyitsang T."/>
            <person name="Lokyitsang Y."/>
            <person name="Lubonja R."/>
            <person name="Lui A."/>
            <person name="MacDonald P."/>
            <person name="Magnisalis V."/>
            <person name="Maru K."/>
            <person name="Matthews C."/>
            <person name="McCusker W."/>
            <person name="McDonough S."/>
            <person name="Mehta T."/>
            <person name="Meldrim J."/>
            <person name="Meneus L."/>
            <person name="Mihai O."/>
            <person name="Mihalev A."/>
            <person name="Mihova T."/>
            <person name="Mittelman R."/>
            <person name="Mlenga V."/>
            <person name="Montmayeur A."/>
            <person name="Mulrain L."/>
            <person name="Navidi A."/>
            <person name="Naylor J."/>
            <person name="Negash T."/>
            <person name="Nguyen T."/>
            <person name="Nguyen N."/>
            <person name="Nicol R."/>
            <person name="Norbu C."/>
            <person name="Norbu N."/>
            <person name="Novod N."/>
            <person name="O'Neill B."/>
            <person name="Osman S."/>
            <person name="Markiewicz E."/>
            <person name="Oyono O.L."/>
            <person name="Patti C."/>
            <person name="Phunkhang P."/>
            <person name="Pierre F."/>
            <person name="Priest M."/>
            <person name="Raghuraman S."/>
            <person name="Rege F."/>
            <person name="Reyes R."/>
            <person name="Rise C."/>
            <person name="Rogov P."/>
            <person name="Ross K."/>
            <person name="Ryan E."/>
            <person name="Settipalli S."/>
            <person name="Shea T."/>
            <person name="Sherpa N."/>
            <person name="Shi L."/>
            <person name="Shih D."/>
            <person name="Sparrow T."/>
            <person name="Spaulding J."/>
            <person name="Stalker J."/>
            <person name="Stange-Thomann N."/>
            <person name="Stavropoulos S."/>
            <person name="Stone C."/>
            <person name="Strader C."/>
            <person name="Tesfaye S."/>
            <person name="Thomson T."/>
            <person name="Thoulutsang Y."/>
            <person name="Thoulutsang D."/>
            <person name="Topham K."/>
            <person name="Topping I."/>
            <person name="Tsamla T."/>
            <person name="Vassiliev H."/>
            <person name="Vo A."/>
            <person name="Wangchuk T."/>
            <person name="Wangdi T."/>
            <person name="Weiand M."/>
            <person name="Wilkinson J."/>
            <person name="Wilson A."/>
            <person name="Yadav S."/>
            <person name="Young G."/>
            <person name="Yu Q."/>
            <person name="Zembek L."/>
            <person name="Zhong D."/>
            <person name="Zimmer A."/>
            <person name="Zwirko Z."/>
            <person name="Jaffe D.B."/>
            <person name="Alvarez P."/>
            <person name="Brockman W."/>
            <person name="Butler J."/>
            <person name="Chin C."/>
            <person name="Gnerre S."/>
            <person name="Grabherr M."/>
            <person name="Kleber M."/>
            <person name="Mauceli E."/>
            <person name="MacCallum I."/>
        </authorList>
    </citation>
    <scope>NUCLEOTIDE SEQUENCE [LARGE SCALE GENOMIC DNA]</scope>
    <source>
        <strain evidence="3">white501</strain>
    </source>
</reference>
<proteinExistence type="predicted"/>
<keyword evidence="3" id="KW-1185">Reference proteome</keyword>
<feature type="region of interest" description="Disordered" evidence="1">
    <location>
        <begin position="94"/>
        <end position="117"/>
    </location>
</feature>
<dbReference type="Proteomes" id="UP000000304">
    <property type="component" value="Chromosome 3L"/>
</dbReference>
<dbReference type="AlphaFoldDB" id="B4QNM1"/>
<dbReference type="HOGENOM" id="CLU_2087343_0_0_1"/>
<feature type="compositionally biased region" description="Basic and acidic residues" evidence="1">
    <location>
        <begin position="98"/>
        <end position="109"/>
    </location>
</feature>
<accession>B4QNM1</accession>
<protein>
    <submittedName>
        <fullName evidence="2">GD13710</fullName>
    </submittedName>
</protein>
<organism evidence="2 3">
    <name type="scientific">Drosophila simulans</name>
    <name type="common">Fruit fly</name>
    <dbReference type="NCBI Taxonomy" id="7240"/>
    <lineage>
        <taxon>Eukaryota</taxon>
        <taxon>Metazoa</taxon>
        <taxon>Ecdysozoa</taxon>
        <taxon>Arthropoda</taxon>
        <taxon>Hexapoda</taxon>
        <taxon>Insecta</taxon>
        <taxon>Pterygota</taxon>
        <taxon>Neoptera</taxon>
        <taxon>Endopterygota</taxon>
        <taxon>Diptera</taxon>
        <taxon>Brachycera</taxon>
        <taxon>Muscomorpha</taxon>
        <taxon>Ephydroidea</taxon>
        <taxon>Drosophilidae</taxon>
        <taxon>Drosophila</taxon>
        <taxon>Sophophora</taxon>
    </lineage>
</organism>
<evidence type="ECO:0000256" key="1">
    <source>
        <dbReference type="SAM" id="MobiDB-lite"/>
    </source>
</evidence>
<sequence>MSSALTRLLERLPLKKQTAQSGIRVFSNQEQQQQEVEDDEEFRVLSLRTVKQQFQKRQQVRRDPITPPRTGRMAVDQDWTAVWEDHVRSTLPMGLCHGGKDSRNAEHFPRRSSPMHI</sequence>
<dbReference type="EMBL" id="CM000363">
    <property type="protein sequence ID" value="EDX08984.1"/>
    <property type="molecule type" value="Genomic_DNA"/>
</dbReference>
<dbReference type="PhylomeDB" id="B4QNM1"/>
<dbReference type="OrthoDB" id="283424at2759"/>
<evidence type="ECO:0000313" key="3">
    <source>
        <dbReference type="Proteomes" id="UP000000304"/>
    </source>
</evidence>
<dbReference type="STRING" id="7240.B4QNM1"/>
<dbReference type="Bgee" id="FBgn0185416">
    <property type="expression patterns" value="Expressed in female reproductive system and 3 other cell types or tissues"/>
</dbReference>
<gene>
    <name evidence="2" type="primary">Dsim\GD13710</name>
    <name evidence="2" type="ORF">Dsim_GD13710</name>
</gene>
<name>B4QNM1_DROSI</name>